<dbReference type="Gene3D" id="3.30.200.20">
    <property type="entry name" value="Phosphorylase Kinase, domain 1"/>
    <property type="match status" value="1"/>
</dbReference>
<feature type="domain" description="Aminoglycoside phosphotransferase" evidence="1">
    <location>
        <begin position="38"/>
        <end position="273"/>
    </location>
</feature>
<dbReference type="Gene3D" id="3.90.1200.10">
    <property type="match status" value="1"/>
</dbReference>
<proteinExistence type="predicted"/>
<evidence type="ECO:0000313" key="3">
    <source>
        <dbReference type="Proteomes" id="UP001196843"/>
    </source>
</evidence>
<dbReference type="Proteomes" id="UP001196843">
    <property type="component" value="Unassembled WGS sequence"/>
</dbReference>
<protein>
    <submittedName>
        <fullName evidence="2">Aminoglycoside phosphotransferase family protein</fullName>
    </submittedName>
</protein>
<evidence type="ECO:0000259" key="1">
    <source>
        <dbReference type="Pfam" id="PF01636"/>
    </source>
</evidence>
<dbReference type="InterPro" id="IPR011009">
    <property type="entry name" value="Kinase-like_dom_sf"/>
</dbReference>
<dbReference type="PANTHER" id="PTHR21310:SF42">
    <property type="entry name" value="BIFUNCTIONAL AAC_APH"/>
    <property type="match status" value="1"/>
</dbReference>
<dbReference type="Pfam" id="PF01636">
    <property type="entry name" value="APH"/>
    <property type="match status" value="1"/>
</dbReference>
<keyword evidence="3" id="KW-1185">Reference proteome</keyword>
<gene>
    <name evidence="2" type="ORF">JNB62_04555</name>
</gene>
<dbReference type="RefSeq" id="WP_220299682.1">
    <property type="nucleotide sequence ID" value="NZ_JAEUAW010000003.1"/>
</dbReference>
<evidence type="ECO:0000313" key="2">
    <source>
        <dbReference type="EMBL" id="MBW9092948.1"/>
    </source>
</evidence>
<dbReference type="EMBL" id="JAEUAW010000003">
    <property type="protein sequence ID" value="MBW9092948.1"/>
    <property type="molecule type" value="Genomic_DNA"/>
</dbReference>
<accession>A0ABS7HM23</accession>
<sequence>MPDKPAAELTIDAELVRALVVAQATARIPDAADLPLVKVAEGWDSEVWRLGDDLAVRLPRRELAAPLVLNEQRVLPGFARRLAPLGVRVPEPIVCGVPADDYPWAWSVVPWIEGDRGLDVPRPDRGGWAETLAAALVALHVDAPAGYPVNPVRGVPLATRDAAFTDRLAALKVAGTLDSATATALEAAWRRGVAASPWGRPPVWIHGDLHPGNLVSHDGALTGIIDFGDVTAGDPAYDLGIAWLAFDSSARGRFIAATGDRYDPATWRRAHAWAAAVVLILLVHSDDNPDYFALARDAATQVLADAPA</sequence>
<comment type="caution">
    <text evidence="2">The sequence shown here is derived from an EMBL/GenBank/DDBJ whole genome shotgun (WGS) entry which is preliminary data.</text>
</comment>
<reference evidence="2 3" key="1">
    <citation type="journal article" date="2021" name="MBio">
        <title>Poor Competitiveness of Bradyrhizobium in Pigeon Pea Root Colonization in Indian Soils.</title>
        <authorList>
            <person name="Chalasani D."/>
            <person name="Basu A."/>
            <person name="Pullabhotla S.V.S.R.N."/>
            <person name="Jorrin B."/>
            <person name="Neal A.L."/>
            <person name="Poole P.S."/>
            <person name="Podile A.R."/>
            <person name="Tkacz A."/>
        </authorList>
    </citation>
    <scope>NUCLEOTIDE SEQUENCE [LARGE SCALE GENOMIC DNA]</scope>
    <source>
        <strain evidence="2 3">HU14</strain>
    </source>
</reference>
<dbReference type="InterPro" id="IPR051678">
    <property type="entry name" value="AGP_Transferase"/>
</dbReference>
<dbReference type="SUPFAM" id="SSF56112">
    <property type="entry name" value="Protein kinase-like (PK-like)"/>
    <property type="match status" value="1"/>
</dbReference>
<organism evidence="2 3">
    <name type="scientific">Microbacterium jejuense</name>
    <dbReference type="NCBI Taxonomy" id="1263637"/>
    <lineage>
        <taxon>Bacteria</taxon>
        <taxon>Bacillati</taxon>
        <taxon>Actinomycetota</taxon>
        <taxon>Actinomycetes</taxon>
        <taxon>Micrococcales</taxon>
        <taxon>Microbacteriaceae</taxon>
        <taxon>Microbacterium</taxon>
    </lineage>
</organism>
<dbReference type="InterPro" id="IPR002575">
    <property type="entry name" value="Aminoglycoside_PTrfase"/>
</dbReference>
<dbReference type="CDD" id="cd05155">
    <property type="entry name" value="APH_ChoK_like_1"/>
    <property type="match status" value="1"/>
</dbReference>
<name>A0ABS7HM23_9MICO</name>
<dbReference type="PANTHER" id="PTHR21310">
    <property type="entry name" value="AMINOGLYCOSIDE PHOSPHOTRANSFERASE-RELATED-RELATED"/>
    <property type="match status" value="1"/>
</dbReference>